<dbReference type="Pfam" id="PF09774">
    <property type="entry name" value="MIX23"/>
    <property type="match status" value="1"/>
</dbReference>
<evidence type="ECO:0000313" key="2">
    <source>
        <dbReference type="EMBL" id="KAG0669689.1"/>
    </source>
</evidence>
<dbReference type="Proteomes" id="UP000750334">
    <property type="component" value="Unassembled WGS sequence"/>
</dbReference>
<gene>
    <name evidence="2" type="ORF">C6P45_003432</name>
</gene>
<dbReference type="GO" id="GO:0005758">
    <property type="term" value="C:mitochondrial intermembrane space"/>
    <property type="evidence" value="ECO:0007669"/>
    <property type="project" value="InterPro"/>
</dbReference>
<comment type="caution">
    <text evidence="2">The sequence shown here is derived from an EMBL/GenBank/DDBJ whole genome shotgun (WGS) entry which is preliminary data.</text>
</comment>
<reference evidence="2 3" key="1">
    <citation type="submission" date="2020-11" db="EMBL/GenBank/DDBJ databases">
        <title>Kefir isolates.</title>
        <authorList>
            <person name="Marcisauskas S."/>
            <person name="Kim Y."/>
            <person name="Blasche S."/>
        </authorList>
    </citation>
    <scope>NUCLEOTIDE SEQUENCE [LARGE SCALE GENOMIC DNA]</scope>
    <source>
        <strain evidence="2 3">OG2</strain>
    </source>
</reference>
<dbReference type="PANTHER" id="PTHR31905:SF2">
    <property type="entry name" value="PROTEIN MIX23"/>
    <property type="match status" value="1"/>
</dbReference>
<dbReference type="InterPro" id="IPR019171">
    <property type="entry name" value="MIX23"/>
</dbReference>
<dbReference type="EMBL" id="PUHR01000035">
    <property type="protein sequence ID" value="KAG0669689.1"/>
    <property type="molecule type" value="Genomic_DNA"/>
</dbReference>
<keyword evidence="3" id="KW-1185">Reference proteome</keyword>
<protein>
    <recommendedName>
        <fullName evidence="4">Mitochondrial intermembrane space cysteine motif-containing protein MIX23</fullName>
    </recommendedName>
</protein>
<dbReference type="PANTHER" id="PTHR31905">
    <property type="entry name" value="COILED-COIL DOMAIN-CONTAINING PROTEIN 58"/>
    <property type="match status" value="1"/>
</dbReference>
<evidence type="ECO:0000256" key="1">
    <source>
        <dbReference type="ARBA" id="ARBA00024204"/>
    </source>
</evidence>
<evidence type="ECO:0000313" key="3">
    <source>
        <dbReference type="Proteomes" id="UP000750334"/>
    </source>
</evidence>
<organism evidence="2 3">
    <name type="scientific">Maudiozyma exigua</name>
    <name type="common">Yeast</name>
    <name type="synonym">Kazachstania exigua</name>
    <dbReference type="NCBI Taxonomy" id="34358"/>
    <lineage>
        <taxon>Eukaryota</taxon>
        <taxon>Fungi</taxon>
        <taxon>Dikarya</taxon>
        <taxon>Ascomycota</taxon>
        <taxon>Saccharomycotina</taxon>
        <taxon>Saccharomycetes</taxon>
        <taxon>Saccharomycetales</taxon>
        <taxon>Saccharomycetaceae</taxon>
        <taxon>Maudiozyma</taxon>
    </lineage>
</organism>
<proteinExistence type="inferred from homology"/>
<dbReference type="AlphaFoldDB" id="A0A9P7BBT7"/>
<sequence length="243" mass="28537">MEQKKQLFEIYSPCINQTSYFETIIILRFTVMNEKELTARAPRLFLESNLNFPNSDRTVTEVTVTRARCIDPTLLDSFLRTMRHGSDDIVKQRINNATEKGSTLTAKNEKCGDYVRSELYPNWIERSKVIDFCKREADEMKQELDEKYKNGTVNSHEPQLNTRLDPYAERDWKFEQEAKYRQWKGICSWVQNNLQIESILRTTSESILNTKCDANQKYLDDFTEYSKHIQQSKESNLQAADSS</sequence>
<comment type="similarity">
    <text evidence="1">Belongs to the MIX23 family.</text>
</comment>
<evidence type="ECO:0008006" key="4">
    <source>
        <dbReference type="Google" id="ProtNLM"/>
    </source>
</evidence>
<dbReference type="OrthoDB" id="5593818at2759"/>
<accession>A0A9P7BBT7</accession>
<name>A0A9P7BBT7_MAUEX</name>